<dbReference type="AlphaFoldDB" id="A0A4R3LYJ1"/>
<keyword evidence="2" id="KW-1185">Reference proteome</keyword>
<gene>
    <name evidence="1" type="ORF">EDC22_1143</name>
</gene>
<dbReference type="Gene3D" id="3.90.580.10">
    <property type="entry name" value="Zinc finger, CHC2-type domain"/>
    <property type="match status" value="1"/>
</dbReference>
<dbReference type="InterPro" id="IPR036977">
    <property type="entry name" value="DNA_primase_Znf_CHC2"/>
</dbReference>
<proteinExistence type="predicted"/>
<sequence>MTAEAIARALGGRKAGAAWMARCPAHDDRAPSLSIADARDGKVLVRCHAG</sequence>
<comment type="caution">
    <text evidence="1">The sequence shown here is derived from an EMBL/GenBank/DDBJ whole genome shotgun (WGS) entry which is preliminary data.</text>
</comment>
<reference evidence="1 2" key="1">
    <citation type="submission" date="2019-03" db="EMBL/GenBank/DDBJ databases">
        <title>Genomic Encyclopedia of Type Strains, Phase IV (KMG-IV): sequencing the most valuable type-strain genomes for metagenomic binning, comparative biology and taxonomic classification.</title>
        <authorList>
            <person name="Goeker M."/>
        </authorList>
    </citation>
    <scope>NUCLEOTIDE SEQUENCE [LARGE SCALE GENOMIC DNA]</scope>
    <source>
        <strain evidence="1 2">DSM 19345</strain>
    </source>
</reference>
<evidence type="ECO:0000313" key="2">
    <source>
        <dbReference type="Proteomes" id="UP000295678"/>
    </source>
</evidence>
<dbReference type="Proteomes" id="UP000295678">
    <property type="component" value="Unassembled WGS sequence"/>
</dbReference>
<dbReference type="GO" id="GO:0003677">
    <property type="term" value="F:DNA binding"/>
    <property type="evidence" value="ECO:0007669"/>
    <property type="project" value="InterPro"/>
</dbReference>
<accession>A0A4R3LYJ1</accession>
<dbReference type="EMBL" id="SMAK01000014">
    <property type="protein sequence ID" value="TCT04909.1"/>
    <property type="molecule type" value="Genomic_DNA"/>
</dbReference>
<dbReference type="RefSeq" id="WP_245499804.1">
    <property type="nucleotide sequence ID" value="NZ_SMAK01000014.1"/>
</dbReference>
<protein>
    <submittedName>
        <fullName evidence="1">CHC2-type zinc finger protein</fullName>
    </submittedName>
</protein>
<organism evidence="1 2">
    <name type="scientific">Tepidamorphus gemmatus</name>
    <dbReference type="NCBI Taxonomy" id="747076"/>
    <lineage>
        <taxon>Bacteria</taxon>
        <taxon>Pseudomonadati</taxon>
        <taxon>Pseudomonadota</taxon>
        <taxon>Alphaproteobacteria</taxon>
        <taxon>Hyphomicrobiales</taxon>
        <taxon>Tepidamorphaceae</taxon>
        <taxon>Tepidamorphus</taxon>
    </lineage>
</organism>
<dbReference type="GO" id="GO:0008270">
    <property type="term" value="F:zinc ion binding"/>
    <property type="evidence" value="ECO:0007669"/>
    <property type="project" value="InterPro"/>
</dbReference>
<dbReference type="SUPFAM" id="SSF57783">
    <property type="entry name" value="Zinc beta-ribbon"/>
    <property type="match status" value="1"/>
</dbReference>
<evidence type="ECO:0000313" key="1">
    <source>
        <dbReference type="EMBL" id="TCT04909.1"/>
    </source>
</evidence>
<dbReference type="GO" id="GO:0006260">
    <property type="term" value="P:DNA replication"/>
    <property type="evidence" value="ECO:0007669"/>
    <property type="project" value="InterPro"/>
</dbReference>
<name>A0A4R3LYJ1_9HYPH</name>